<evidence type="ECO:0000256" key="1">
    <source>
        <dbReference type="SAM" id="Coils"/>
    </source>
</evidence>
<keyword evidence="2" id="KW-0732">Signal</keyword>
<keyword evidence="4" id="KW-1185">Reference proteome</keyword>
<feature type="signal peptide" evidence="2">
    <location>
        <begin position="1"/>
        <end position="21"/>
    </location>
</feature>
<feature type="coiled-coil region" evidence="1">
    <location>
        <begin position="53"/>
        <end position="87"/>
    </location>
</feature>
<comment type="caution">
    <text evidence="3">The sequence shown here is derived from an EMBL/GenBank/DDBJ whole genome shotgun (WGS) entry which is preliminary data.</text>
</comment>
<dbReference type="GO" id="GO:0051082">
    <property type="term" value="F:unfolded protein binding"/>
    <property type="evidence" value="ECO:0007669"/>
    <property type="project" value="InterPro"/>
</dbReference>
<name>A0A2P8F6S1_9RHOB</name>
<proteinExistence type="predicted"/>
<reference evidence="3 4" key="1">
    <citation type="submission" date="2018-03" db="EMBL/GenBank/DDBJ databases">
        <title>Genomic Encyclopedia of Archaeal and Bacterial Type Strains, Phase II (KMG-II): from individual species to whole genera.</title>
        <authorList>
            <person name="Goeker M."/>
        </authorList>
    </citation>
    <scope>NUCLEOTIDE SEQUENCE [LARGE SCALE GENOMIC DNA]</scope>
    <source>
        <strain evidence="3 4">DSM 100673</strain>
    </source>
</reference>
<dbReference type="AlphaFoldDB" id="A0A2P8F6S1"/>
<gene>
    <name evidence="3" type="ORF">CLV88_11873</name>
</gene>
<accession>A0A2P8F6S1</accession>
<evidence type="ECO:0000256" key="2">
    <source>
        <dbReference type="SAM" id="SignalP"/>
    </source>
</evidence>
<dbReference type="Proteomes" id="UP000240418">
    <property type="component" value="Unassembled WGS sequence"/>
</dbReference>
<keyword evidence="1" id="KW-0175">Coiled coil</keyword>
<feature type="chain" id="PRO_5015121573" evidence="2">
    <location>
        <begin position="22"/>
        <end position="187"/>
    </location>
</feature>
<evidence type="ECO:0000313" key="3">
    <source>
        <dbReference type="EMBL" id="PSL17398.1"/>
    </source>
</evidence>
<dbReference type="SMART" id="SM00935">
    <property type="entry name" value="OmpH"/>
    <property type="match status" value="1"/>
</dbReference>
<dbReference type="RefSeq" id="WP_106610113.1">
    <property type="nucleotide sequence ID" value="NZ_PYGJ01000018.1"/>
</dbReference>
<protein>
    <submittedName>
        <fullName evidence="3">Periplasmic chaperone for outer membrane proteins Skp</fullName>
    </submittedName>
</protein>
<dbReference type="InterPro" id="IPR005632">
    <property type="entry name" value="Chaperone_Skp"/>
</dbReference>
<dbReference type="Gene3D" id="3.30.910.20">
    <property type="entry name" value="Skp domain"/>
    <property type="match status" value="1"/>
</dbReference>
<dbReference type="SUPFAM" id="SSF111384">
    <property type="entry name" value="OmpH-like"/>
    <property type="match status" value="1"/>
</dbReference>
<dbReference type="OrthoDB" id="7868372at2"/>
<dbReference type="EMBL" id="PYGJ01000018">
    <property type="protein sequence ID" value="PSL17398.1"/>
    <property type="molecule type" value="Genomic_DNA"/>
</dbReference>
<dbReference type="InterPro" id="IPR024930">
    <property type="entry name" value="Skp_dom_sf"/>
</dbReference>
<sequence length="187" mass="20875">MIARVLVFGFQLVALSWLAIAAQAQEQGVPVSAILTIDSDRLFADSQFGRRVVQELDAEQSILRAENRQMEAQLAEEERVLTAKRKEMASEDFSAVAEAFDARVQEIREFQDNKAIEIAQQREVEEAAFVQAARPVLENLMREARASVILERRTIFLSITAIDITDLAISRLDAAIGEGTTNKIDPE</sequence>
<dbReference type="Pfam" id="PF03938">
    <property type="entry name" value="OmpH"/>
    <property type="match status" value="1"/>
</dbReference>
<evidence type="ECO:0000313" key="4">
    <source>
        <dbReference type="Proteomes" id="UP000240418"/>
    </source>
</evidence>
<organism evidence="3 4">
    <name type="scientific">Shimia abyssi</name>
    <dbReference type="NCBI Taxonomy" id="1662395"/>
    <lineage>
        <taxon>Bacteria</taxon>
        <taxon>Pseudomonadati</taxon>
        <taxon>Pseudomonadota</taxon>
        <taxon>Alphaproteobacteria</taxon>
        <taxon>Rhodobacterales</taxon>
        <taxon>Roseobacteraceae</taxon>
    </lineage>
</organism>